<protein>
    <submittedName>
        <fullName evidence="5">Putative membrane protein</fullName>
    </submittedName>
</protein>
<dbReference type="PANTHER" id="PTHR40047">
    <property type="entry name" value="UPF0703 PROTEIN YCGQ"/>
    <property type="match status" value="1"/>
</dbReference>
<evidence type="ECO:0000259" key="4">
    <source>
        <dbReference type="Pfam" id="PF21537"/>
    </source>
</evidence>
<evidence type="ECO:0000259" key="3">
    <source>
        <dbReference type="Pfam" id="PF09323"/>
    </source>
</evidence>
<evidence type="ECO:0000313" key="6">
    <source>
        <dbReference type="Proteomes" id="UP000184310"/>
    </source>
</evidence>
<dbReference type="InterPro" id="IPR052955">
    <property type="entry name" value="UPF0703_membrane_permease"/>
</dbReference>
<feature type="transmembrane region" description="Helical" evidence="2">
    <location>
        <begin position="44"/>
        <end position="63"/>
    </location>
</feature>
<dbReference type="InterPro" id="IPR048447">
    <property type="entry name" value="DUF1980_C"/>
</dbReference>
<feature type="transmembrane region" description="Helical" evidence="2">
    <location>
        <begin position="12"/>
        <end position="32"/>
    </location>
</feature>
<organism evidence="5 6">
    <name type="scientific">Clostridium cavendishii DSM 21758</name>
    <dbReference type="NCBI Taxonomy" id="1121302"/>
    <lineage>
        <taxon>Bacteria</taxon>
        <taxon>Bacillati</taxon>
        <taxon>Bacillota</taxon>
        <taxon>Clostridia</taxon>
        <taxon>Eubacteriales</taxon>
        <taxon>Clostridiaceae</taxon>
        <taxon>Clostridium</taxon>
    </lineage>
</organism>
<evidence type="ECO:0000313" key="5">
    <source>
        <dbReference type="EMBL" id="SHJ63768.1"/>
    </source>
</evidence>
<feature type="region of interest" description="Disordered" evidence="1">
    <location>
        <begin position="112"/>
        <end position="141"/>
    </location>
</feature>
<dbReference type="STRING" id="1121302.SAMN02745163_02329"/>
<dbReference type="RefSeq" id="WP_242958399.1">
    <property type="nucleotide sequence ID" value="NZ_FQZB01000009.1"/>
</dbReference>
<keyword evidence="2" id="KW-0472">Membrane</keyword>
<feature type="transmembrane region" description="Helical" evidence="2">
    <location>
        <begin position="75"/>
        <end position="92"/>
    </location>
</feature>
<accession>A0A1M6KXR8</accession>
<keyword evidence="2" id="KW-1133">Transmembrane helix</keyword>
<sequence>MQLRIYKKINIEALLKLIILIGFAFSFSYMIMTDKILLYVHPRIVPYVKFAIVAMLLLSLSIVRDIFKPKRRVNITPYLFFIIPLFMAFILPQTSPDSTSMSFGDSTSNNQVVNKADSTTSNNNIIDQGKTKSDNTGTNATASSNINKKSFGLEMRGDTIVISTDNFVKWINEIYENTEKYEGKKIELTGFVFKYKDFRKNEFSPARLMMACCSADLQPIGLLCRYDKTAELKQDTWISVIGKIKIEDYKGQKTPIIIAENIQNIEKPKNNYVYPY</sequence>
<dbReference type="EMBL" id="FQZB01000009">
    <property type="protein sequence ID" value="SHJ63768.1"/>
    <property type="molecule type" value="Genomic_DNA"/>
</dbReference>
<dbReference type="PANTHER" id="PTHR40047:SF1">
    <property type="entry name" value="UPF0703 PROTEIN YCGQ"/>
    <property type="match status" value="1"/>
</dbReference>
<name>A0A1M6KXR8_9CLOT</name>
<dbReference type="Pfam" id="PF21537">
    <property type="entry name" value="DUF1980_C"/>
    <property type="match status" value="1"/>
</dbReference>
<evidence type="ECO:0000256" key="1">
    <source>
        <dbReference type="SAM" id="MobiDB-lite"/>
    </source>
</evidence>
<dbReference type="NCBIfam" id="TIGR03943">
    <property type="entry name" value="TIGR03943 family putative permease subunit"/>
    <property type="match status" value="1"/>
</dbReference>
<dbReference type="InterPro" id="IPR048493">
    <property type="entry name" value="DUF1980_N"/>
</dbReference>
<keyword evidence="6" id="KW-1185">Reference proteome</keyword>
<evidence type="ECO:0000256" key="2">
    <source>
        <dbReference type="SAM" id="Phobius"/>
    </source>
</evidence>
<gene>
    <name evidence="5" type="ORF">SAMN02745163_02329</name>
</gene>
<dbReference type="Proteomes" id="UP000184310">
    <property type="component" value="Unassembled WGS sequence"/>
</dbReference>
<feature type="compositionally biased region" description="Polar residues" evidence="1">
    <location>
        <begin position="112"/>
        <end position="126"/>
    </location>
</feature>
<proteinExistence type="predicted"/>
<keyword evidence="2" id="KW-0812">Transmembrane</keyword>
<reference evidence="5 6" key="1">
    <citation type="submission" date="2016-11" db="EMBL/GenBank/DDBJ databases">
        <authorList>
            <person name="Jaros S."/>
            <person name="Januszkiewicz K."/>
            <person name="Wedrychowicz H."/>
        </authorList>
    </citation>
    <scope>NUCLEOTIDE SEQUENCE [LARGE SCALE GENOMIC DNA]</scope>
    <source>
        <strain evidence="5 6">DSM 21758</strain>
    </source>
</reference>
<dbReference type="Pfam" id="PF09323">
    <property type="entry name" value="DUF1980"/>
    <property type="match status" value="1"/>
</dbReference>
<feature type="domain" description="DUF1980" evidence="4">
    <location>
        <begin position="150"/>
        <end position="275"/>
    </location>
</feature>
<feature type="domain" description="DUF1980" evidence="3">
    <location>
        <begin position="15"/>
        <end position="101"/>
    </location>
</feature>
<dbReference type="AlphaFoldDB" id="A0A1M6KXR8"/>
<dbReference type="InterPro" id="IPR015402">
    <property type="entry name" value="DUF1980"/>
</dbReference>